<dbReference type="EMBL" id="CP144691">
    <property type="protein sequence ID" value="WVY95554.1"/>
    <property type="molecule type" value="Genomic_DNA"/>
</dbReference>
<dbReference type="Proteomes" id="UP001374535">
    <property type="component" value="Chromosome 10"/>
</dbReference>
<reference evidence="2 3" key="1">
    <citation type="journal article" date="2023" name="Life. Sci Alliance">
        <title>Evolutionary insights into 3D genome organization and epigenetic landscape of Vigna mungo.</title>
        <authorList>
            <person name="Junaid A."/>
            <person name="Singh B."/>
            <person name="Bhatia S."/>
        </authorList>
    </citation>
    <scope>NUCLEOTIDE SEQUENCE [LARGE SCALE GENOMIC DNA]</scope>
    <source>
        <strain evidence="2">Urdbean</strain>
    </source>
</reference>
<keyword evidence="3" id="KW-1185">Reference proteome</keyword>
<evidence type="ECO:0000313" key="3">
    <source>
        <dbReference type="Proteomes" id="UP001374535"/>
    </source>
</evidence>
<dbReference type="AlphaFoldDB" id="A0AAQ3MRL7"/>
<organism evidence="2 3">
    <name type="scientific">Vigna mungo</name>
    <name type="common">Black gram</name>
    <name type="synonym">Phaseolus mungo</name>
    <dbReference type="NCBI Taxonomy" id="3915"/>
    <lineage>
        <taxon>Eukaryota</taxon>
        <taxon>Viridiplantae</taxon>
        <taxon>Streptophyta</taxon>
        <taxon>Embryophyta</taxon>
        <taxon>Tracheophyta</taxon>
        <taxon>Spermatophyta</taxon>
        <taxon>Magnoliopsida</taxon>
        <taxon>eudicotyledons</taxon>
        <taxon>Gunneridae</taxon>
        <taxon>Pentapetalae</taxon>
        <taxon>rosids</taxon>
        <taxon>fabids</taxon>
        <taxon>Fabales</taxon>
        <taxon>Fabaceae</taxon>
        <taxon>Papilionoideae</taxon>
        <taxon>50 kb inversion clade</taxon>
        <taxon>NPAAA clade</taxon>
        <taxon>indigoferoid/millettioid clade</taxon>
        <taxon>Phaseoleae</taxon>
        <taxon>Vigna</taxon>
    </lineage>
</organism>
<gene>
    <name evidence="2" type="ORF">V8G54_034642</name>
</gene>
<sequence length="182" mass="19920">MSFSFTTSRTFLSSISNPLFHPLFFPSCFSSWYFLLFIPFGAEGHHTAGSNFLGNFSSMAPNKGSGYALSRAKTLSIASFTSSSVGFPMAIVVSMWDWSCLNNLVAFLCSSASCEGCILFMTTNIPVEAENKSMEDSLRANSGAPPPPMEAARPTIAEAESVSMLTEFKRRVFQLSRWSPML</sequence>
<evidence type="ECO:0000313" key="2">
    <source>
        <dbReference type="EMBL" id="WVY95554.1"/>
    </source>
</evidence>
<protein>
    <submittedName>
        <fullName evidence="2">Uncharacterized protein</fullName>
    </submittedName>
</protein>
<name>A0AAQ3MRL7_VIGMU</name>
<evidence type="ECO:0000256" key="1">
    <source>
        <dbReference type="SAM" id="MobiDB-lite"/>
    </source>
</evidence>
<proteinExistence type="predicted"/>
<feature type="region of interest" description="Disordered" evidence="1">
    <location>
        <begin position="132"/>
        <end position="151"/>
    </location>
</feature>
<accession>A0AAQ3MRL7</accession>